<evidence type="ECO:0000256" key="4">
    <source>
        <dbReference type="ARBA" id="ARBA00022989"/>
    </source>
</evidence>
<comment type="subcellular location">
    <subcellularLocation>
        <location evidence="1">Cell membrane</location>
        <topology evidence="1">Multi-pass membrane protein</topology>
    </subcellularLocation>
</comment>
<name>A0ABR9MX91_9MICO</name>
<feature type="transmembrane region" description="Helical" evidence="6">
    <location>
        <begin position="327"/>
        <end position="347"/>
    </location>
</feature>
<dbReference type="Pfam" id="PF02687">
    <property type="entry name" value="FtsX"/>
    <property type="match status" value="2"/>
</dbReference>
<dbReference type="PANTHER" id="PTHR30287">
    <property type="entry name" value="MEMBRANE COMPONENT OF PREDICTED ABC SUPERFAMILY METABOLITE UPTAKE TRANSPORTER"/>
    <property type="match status" value="1"/>
</dbReference>
<dbReference type="RefSeq" id="WP_192862111.1">
    <property type="nucleotide sequence ID" value="NZ_JADAQT010000065.1"/>
</dbReference>
<evidence type="ECO:0000256" key="1">
    <source>
        <dbReference type="ARBA" id="ARBA00004651"/>
    </source>
</evidence>
<reference evidence="8 9" key="1">
    <citation type="submission" date="2020-10" db="EMBL/GenBank/DDBJ databases">
        <title>Myceligenerans pegani sp. nov., an endophytic actinomycete isolated from Peganum harmala L. in Xinjiang, China.</title>
        <authorList>
            <person name="Xin L."/>
        </authorList>
    </citation>
    <scope>NUCLEOTIDE SEQUENCE [LARGE SCALE GENOMIC DNA]</scope>
    <source>
        <strain evidence="8 9">TRM65318</strain>
    </source>
</reference>
<feature type="transmembrane region" description="Helical" evidence="6">
    <location>
        <begin position="404"/>
        <end position="423"/>
    </location>
</feature>
<feature type="transmembrane region" description="Helical" evidence="6">
    <location>
        <begin position="378"/>
        <end position="398"/>
    </location>
</feature>
<keyword evidence="2" id="KW-1003">Cell membrane</keyword>
<evidence type="ECO:0000256" key="5">
    <source>
        <dbReference type="ARBA" id="ARBA00023136"/>
    </source>
</evidence>
<proteinExistence type="predicted"/>
<dbReference type="InterPro" id="IPR003838">
    <property type="entry name" value="ABC3_permease_C"/>
</dbReference>
<evidence type="ECO:0000256" key="3">
    <source>
        <dbReference type="ARBA" id="ARBA00022692"/>
    </source>
</evidence>
<evidence type="ECO:0000256" key="6">
    <source>
        <dbReference type="SAM" id="Phobius"/>
    </source>
</evidence>
<sequence length="799" mass="81361">MRTVLVASLRVHARRYVAAAVAVVVSVAFVVVVGVLTAAAQARITDGVGAPFRGADHVVVGLGTENAIAWAAGREDTVAVLGSATLPLRAGDERAAGKFVGSIATAPELRWQTLASGRFPERTGEAVVDVWTAQEMEIATGDRIRLGQGADAVELRVVGIVQASSNLGQAAVYLTFEQLLHWRDDDSLLLDRAAVIGDVGTLPDGATARTPEELVAESIAVHTNNTNTVSLMLLVFAAVAALVSVLVIANTFSILFAQRLRDFALLRCVGATRRQVVGSVRREAVVVGLLASVCGVPAGVGLGYGLIALLGAVAPRNPLGSAPEPPVGWMAGGFVVGVAVTVVASWLPTRRVVRVSPLAALRPGDVLDVRAGAGRVRLVLAVLLLVAGPALLGAAMVLDGTVLMLAGGGVLFAGVLLLGPVLVPRLVRVAGALLGAGGRLATENAVRNPRRTAATTASLLVGVTLTTAVLTGLATTRASVDANHGGAHPLDVAITSWQDPLPPGLVGEVAGTDGVARAVAVDGVPAGIEGQDRPILLLTAPDADQVARDGGAFAAVEPGLIALDTEVYGEDPAAGLGDVVTVRAGDRTARLRVTGGTGWGSAGVVAPETLAALTDAPREHAVWARAAAGVDAAALVGDLDTLADAAGATLDNGLQAEAADRQQLAVITWLVLGLLGISVVIALVGIANTLGLSVFERTREHAMLRALGLTRRQLRRLLAVEAMLLTVVAAVLGTVLGVAFAWAGYETFVKQALARAVLEIPWPQLGVVVLTAALAGQAAAILPARRAARVPPAGGLGPD</sequence>
<feature type="transmembrane region" description="Helical" evidence="6">
    <location>
        <begin position="669"/>
        <end position="695"/>
    </location>
</feature>
<keyword evidence="5 6" id="KW-0472">Membrane</keyword>
<evidence type="ECO:0000256" key="2">
    <source>
        <dbReference type="ARBA" id="ARBA00022475"/>
    </source>
</evidence>
<keyword evidence="3 6" id="KW-0812">Transmembrane</keyword>
<dbReference type="Proteomes" id="UP000625527">
    <property type="component" value="Unassembled WGS sequence"/>
</dbReference>
<protein>
    <submittedName>
        <fullName evidence="8">ABC transporter permease</fullName>
    </submittedName>
</protein>
<feature type="transmembrane region" description="Helical" evidence="6">
    <location>
        <begin position="453"/>
        <end position="474"/>
    </location>
</feature>
<feature type="transmembrane region" description="Helical" evidence="6">
    <location>
        <begin position="284"/>
        <end position="307"/>
    </location>
</feature>
<evidence type="ECO:0000313" key="9">
    <source>
        <dbReference type="Proteomes" id="UP000625527"/>
    </source>
</evidence>
<dbReference type="EMBL" id="JADAQT010000065">
    <property type="protein sequence ID" value="MBE1875544.1"/>
    <property type="molecule type" value="Genomic_DNA"/>
</dbReference>
<evidence type="ECO:0000259" key="7">
    <source>
        <dbReference type="Pfam" id="PF02687"/>
    </source>
</evidence>
<comment type="caution">
    <text evidence="8">The sequence shown here is derived from an EMBL/GenBank/DDBJ whole genome shotgun (WGS) entry which is preliminary data.</text>
</comment>
<organism evidence="8 9">
    <name type="scientific">Myceligenerans pegani</name>
    <dbReference type="NCBI Taxonomy" id="2776917"/>
    <lineage>
        <taxon>Bacteria</taxon>
        <taxon>Bacillati</taxon>
        <taxon>Actinomycetota</taxon>
        <taxon>Actinomycetes</taxon>
        <taxon>Micrococcales</taxon>
        <taxon>Promicromonosporaceae</taxon>
        <taxon>Myceligenerans</taxon>
    </lineage>
</organism>
<keyword evidence="9" id="KW-1185">Reference proteome</keyword>
<evidence type="ECO:0000313" key="8">
    <source>
        <dbReference type="EMBL" id="MBE1875544.1"/>
    </source>
</evidence>
<dbReference type="InterPro" id="IPR038766">
    <property type="entry name" value="Membrane_comp_ABC_pdt"/>
</dbReference>
<dbReference type="PANTHER" id="PTHR30287:SF2">
    <property type="entry name" value="BLL1001 PROTEIN"/>
    <property type="match status" value="1"/>
</dbReference>
<accession>A0ABR9MX91</accession>
<feature type="transmembrane region" description="Helical" evidence="6">
    <location>
        <begin position="231"/>
        <end position="257"/>
    </location>
</feature>
<feature type="transmembrane region" description="Helical" evidence="6">
    <location>
        <begin position="716"/>
        <end position="742"/>
    </location>
</feature>
<feature type="domain" description="ABC3 transporter permease C-terminal" evidence="7">
    <location>
        <begin position="674"/>
        <end position="792"/>
    </location>
</feature>
<feature type="transmembrane region" description="Helical" evidence="6">
    <location>
        <begin position="16"/>
        <end position="36"/>
    </location>
</feature>
<keyword evidence="4 6" id="KW-1133">Transmembrane helix</keyword>
<feature type="transmembrane region" description="Helical" evidence="6">
    <location>
        <begin position="762"/>
        <end position="782"/>
    </location>
</feature>
<feature type="domain" description="ABC3 transporter permease C-terminal" evidence="7">
    <location>
        <begin position="235"/>
        <end position="357"/>
    </location>
</feature>
<gene>
    <name evidence="8" type="ORF">IHE71_07470</name>
</gene>